<dbReference type="SUPFAM" id="SSF56601">
    <property type="entry name" value="beta-lactamase/transpeptidase-like"/>
    <property type="match status" value="1"/>
</dbReference>
<organism evidence="3 4">
    <name type="scientific">Agromyces ramosus</name>
    <dbReference type="NCBI Taxonomy" id="33879"/>
    <lineage>
        <taxon>Bacteria</taxon>
        <taxon>Bacillati</taxon>
        <taxon>Actinomycetota</taxon>
        <taxon>Actinomycetes</taxon>
        <taxon>Micrococcales</taxon>
        <taxon>Microbacteriaceae</taxon>
        <taxon>Agromyces</taxon>
    </lineage>
</organism>
<keyword evidence="3" id="KW-0121">Carboxypeptidase</keyword>
<comment type="caution">
    <text evidence="3">The sequence shown here is derived from an EMBL/GenBank/DDBJ whole genome shotgun (WGS) entry which is preliminary data.</text>
</comment>
<proteinExistence type="predicted"/>
<dbReference type="EMBL" id="JAUSYY010000001">
    <property type="protein sequence ID" value="MDQ0892582.1"/>
    <property type="molecule type" value="Genomic_DNA"/>
</dbReference>
<feature type="domain" description="Peptidase S11 D-alanyl-D-alanine carboxypeptidase A N-terminal" evidence="2">
    <location>
        <begin position="63"/>
        <end position="283"/>
    </location>
</feature>
<keyword evidence="4" id="KW-1185">Reference proteome</keyword>
<dbReference type="RefSeq" id="WP_307038572.1">
    <property type="nucleotide sequence ID" value="NZ_JAUSYY010000001.1"/>
</dbReference>
<dbReference type="EC" id="3.4.16.4" evidence="3"/>
<sequence length="433" mass="43933">MTLNPGRIVGIALGAIAILGVGVYGPAMLLGPLPAVAVQIDDAAVAASGQTATTPISLPDTGSSALALVADDASAQTLALAGDPAAVPIGGAAKLVTVLATLDALPLPLPADGDGPGIKIGPDDYTDYLRHAAEGSRVLQVSPGETWSERDVIRAVLLASSNNHADTLVRWAFGGVESYVEAANAWLADNGFTATRVDDATGLSGDNVGTAEEVTRLAALVLANPELAEMYGESADSDTGTPAPSTPGAATPRNVPDVVAHPIGVGVRALARSFTDQAGVTFIYTSMVPVAEGEQPRRVVGAMLLMPDYETLDPAVIATLDSAAVAAQPVTVITAGTRYGSIESAWGERAELVASVDRADASWGSARGEASVTVESFTTAPAGRDVGRVSVPSAAGDLASPLQLTDAIRDPGPFWRLMNPIPLVGAFFAGQEG</sequence>
<keyword evidence="3" id="KW-0378">Hydrolase</keyword>
<name>A0ABU0R4A2_9MICO</name>
<evidence type="ECO:0000313" key="3">
    <source>
        <dbReference type="EMBL" id="MDQ0892582.1"/>
    </source>
</evidence>
<dbReference type="InterPro" id="IPR001967">
    <property type="entry name" value="Peptidase_S11_N"/>
</dbReference>
<dbReference type="Proteomes" id="UP001239083">
    <property type="component" value="Unassembled WGS sequence"/>
</dbReference>
<accession>A0ABU0R4A2</accession>
<feature type="region of interest" description="Disordered" evidence="1">
    <location>
        <begin position="232"/>
        <end position="255"/>
    </location>
</feature>
<feature type="compositionally biased region" description="Low complexity" evidence="1">
    <location>
        <begin position="237"/>
        <end position="252"/>
    </location>
</feature>
<reference evidence="3 4" key="1">
    <citation type="submission" date="2023-07" db="EMBL/GenBank/DDBJ databases">
        <title>Comparative genomics of wheat-associated soil bacteria to identify genetic determinants of phenazine resistance.</title>
        <authorList>
            <person name="Mouncey N."/>
        </authorList>
    </citation>
    <scope>NUCLEOTIDE SEQUENCE [LARGE SCALE GENOMIC DNA]</scope>
    <source>
        <strain evidence="3 4">V3I3</strain>
    </source>
</reference>
<evidence type="ECO:0000313" key="4">
    <source>
        <dbReference type="Proteomes" id="UP001239083"/>
    </source>
</evidence>
<evidence type="ECO:0000259" key="2">
    <source>
        <dbReference type="Pfam" id="PF00768"/>
    </source>
</evidence>
<dbReference type="Gene3D" id="3.40.710.10">
    <property type="entry name" value="DD-peptidase/beta-lactamase superfamily"/>
    <property type="match status" value="1"/>
</dbReference>
<gene>
    <name evidence="3" type="ORF">QFZ26_000137</name>
</gene>
<protein>
    <submittedName>
        <fullName evidence="3">D-alanyl-D-alanine carboxypeptidase (Penicillin-binding protein 5/6)</fullName>
        <ecNumber evidence="3">3.4.16.4</ecNumber>
    </submittedName>
</protein>
<dbReference type="Pfam" id="PF00768">
    <property type="entry name" value="Peptidase_S11"/>
    <property type="match status" value="1"/>
</dbReference>
<dbReference type="GO" id="GO:0009002">
    <property type="term" value="F:serine-type D-Ala-D-Ala carboxypeptidase activity"/>
    <property type="evidence" value="ECO:0007669"/>
    <property type="project" value="UniProtKB-EC"/>
</dbReference>
<keyword evidence="3" id="KW-0645">Protease</keyword>
<dbReference type="InterPro" id="IPR012338">
    <property type="entry name" value="Beta-lactam/transpept-like"/>
</dbReference>
<evidence type="ECO:0000256" key="1">
    <source>
        <dbReference type="SAM" id="MobiDB-lite"/>
    </source>
</evidence>